<reference evidence="1" key="1">
    <citation type="journal article" date="2021" name="Environ. Microbiol.">
        <title>Gene family expansions and transcriptome signatures uncover fungal adaptations to wood decay.</title>
        <authorList>
            <person name="Hage H."/>
            <person name="Miyauchi S."/>
            <person name="Viragh M."/>
            <person name="Drula E."/>
            <person name="Min B."/>
            <person name="Chaduli D."/>
            <person name="Navarro D."/>
            <person name="Favel A."/>
            <person name="Norest M."/>
            <person name="Lesage-Meessen L."/>
            <person name="Balint B."/>
            <person name="Merenyi Z."/>
            <person name="de Eugenio L."/>
            <person name="Morin E."/>
            <person name="Martinez A.T."/>
            <person name="Baldrian P."/>
            <person name="Stursova M."/>
            <person name="Martinez M.J."/>
            <person name="Novotny C."/>
            <person name="Magnuson J.K."/>
            <person name="Spatafora J.W."/>
            <person name="Maurice S."/>
            <person name="Pangilinan J."/>
            <person name="Andreopoulos W."/>
            <person name="LaButti K."/>
            <person name="Hundley H."/>
            <person name="Na H."/>
            <person name="Kuo A."/>
            <person name="Barry K."/>
            <person name="Lipzen A."/>
            <person name="Henrissat B."/>
            <person name="Riley R."/>
            <person name="Ahrendt S."/>
            <person name="Nagy L.G."/>
            <person name="Grigoriev I.V."/>
            <person name="Martin F."/>
            <person name="Rosso M.N."/>
        </authorList>
    </citation>
    <scope>NUCLEOTIDE SEQUENCE</scope>
    <source>
        <strain evidence="1">CBS 384.51</strain>
    </source>
</reference>
<evidence type="ECO:0000313" key="2">
    <source>
        <dbReference type="Proteomes" id="UP001055072"/>
    </source>
</evidence>
<gene>
    <name evidence="1" type="ORF">BDY19DRAFT_978443</name>
</gene>
<organism evidence="1 2">
    <name type="scientific">Irpex rosettiformis</name>
    <dbReference type="NCBI Taxonomy" id="378272"/>
    <lineage>
        <taxon>Eukaryota</taxon>
        <taxon>Fungi</taxon>
        <taxon>Dikarya</taxon>
        <taxon>Basidiomycota</taxon>
        <taxon>Agaricomycotina</taxon>
        <taxon>Agaricomycetes</taxon>
        <taxon>Polyporales</taxon>
        <taxon>Irpicaceae</taxon>
        <taxon>Irpex</taxon>
    </lineage>
</organism>
<sequence length="61" mass="7050">MFSTLGILRISYLETPRNMPAPADSMCLLERLQVYRFSLKGHSLMMPTLLRTMPYIFSVIP</sequence>
<comment type="caution">
    <text evidence="1">The sequence shown here is derived from an EMBL/GenBank/DDBJ whole genome shotgun (WGS) entry which is preliminary data.</text>
</comment>
<evidence type="ECO:0000313" key="1">
    <source>
        <dbReference type="EMBL" id="KAI0083441.1"/>
    </source>
</evidence>
<protein>
    <submittedName>
        <fullName evidence="1">Uncharacterized protein</fullName>
    </submittedName>
</protein>
<accession>A0ACB8TN70</accession>
<proteinExistence type="predicted"/>
<name>A0ACB8TN70_9APHY</name>
<dbReference type="EMBL" id="MU274965">
    <property type="protein sequence ID" value="KAI0083441.1"/>
    <property type="molecule type" value="Genomic_DNA"/>
</dbReference>
<dbReference type="Proteomes" id="UP001055072">
    <property type="component" value="Unassembled WGS sequence"/>
</dbReference>
<keyword evidence="2" id="KW-1185">Reference proteome</keyword>